<dbReference type="NCBIfam" id="TIGR00186">
    <property type="entry name" value="rRNA_methyl_3"/>
    <property type="match status" value="1"/>
</dbReference>
<dbReference type="GO" id="GO:0008173">
    <property type="term" value="F:RNA methyltransferase activity"/>
    <property type="evidence" value="ECO:0007669"/>
    <property type="project" value="InterPro"/>
</dbReference>
<dbReference type="InterPro" id="IPR001537">
    <property type="entry name" value="SpoU_MeTrfase"/>
</dbReference>
<evidence type="ECO:0000256" key="2">
    <source>
        <dbReference type="ARBA" id="ARBA00022603"/>
    </source>
</evidence>
<evidence type="ECO:0000256" key="3">
    <source>
        <dbReference type="ARBA" id="ARBA00022679"/>
    </source>
</evidence>
<evidence type="ECO:0000256" key="1">
    <source>
        <dbReference type="ARBA" id="ARBA00007228"/>
    </source>
</evidence>
<dbReference type="PANTHER" id="PTHR46429:SF1">
    <property type="entry name" value="23S RRNA (GUANOSINE-2'-O-)-METHYLTRANSFERASE RLMB"/>
    <property type="match status" value="1"/>
</dbReference>
<keyword evidence="3" id="KW-0808">Transferase</keyword>
<dbReference type="Pfam" id="PF00588">
    <property type="entry name" value="SpoU_methylase"/>
    <property type="match status" value="1"/>
</dbReference>
<keyword evidence="2" id="KW-0489">Methyltransferase</keyword>
<comment type="similarity">
    <text evidence="1">Belongs to the class IV-like SAM-binding methyltransferase superfamily. RNA methyltransferase TrmH family.</text>
</comment>
<dbReference type="SUPFAM" id="SSF75217">
    <property type="entry name" value="alpha/beta knot"/>
    <property type="match status" value="1"/>
</dbReference>
<feature type="compositionally biased region" description="Low complexity" evidence="4">
    <location>
        <begin position="92"/>
        <end position="101"/>
    </location>
</feature>
<dbReference type="InterPro" id="IPR004441">
    <property type="entry name" value="rRNA_MeTrfase_TrmH"/>
</dbReference>
<dbReference type="GO" id="GO:0006396">
    <property type="term" value="P:RNA processing"/>
    <property type="evidence" value="ECO:0007669"/>
    <property type="project" value="InterPro"/>
</dbReference>
<dbReference type="RefSeq" id="WP_037544751.1">
    <property type="nucleotide sequence ID" value="NZ_JNUP01000003.1"/>
</dbReference>
<dbReference type="Gene3D" id="3.40.1280.10">
    <property type="match status" value="1"/>
</dbReference>
<protein>
    <recommendedName>
        <fullName evidence="5">tRNA/rRNA methyltransferase SpoU type domain-containing protein</fullName>
    </recommendedName>
</protein>
<keyword evidence="7" id="KW-1185">Reference proteome</keyword>
<dbReference type="AlphaFoldDB" id="A0A098R4U5"/>
<dbReference type="InterPro" id="IPR029026">
    <property type="entry name" value="tRNA_m1G_MTases_N"/>
</dbReference>
<dbReference type="GO" id="GO:0032259">
    <property type="term" value="P:methylation"/>
    <property type="evidence" value="ECO:0007669"/>
    <property type="project" value="UniProtKB-KW"/>
</dbReference>
<dbReference type="FunFam" id="3.40.1280.10:FF:000008">
    <property type="entry name" value="Group 3 RNA methyltransferase TrmH"/>
    <property type="match status" value="1"/>
</dbReference>
<dbReference type="Proteomes" id="UP000029692">
    <property type="component" value="Unassembled WGS sequence"/>
</dbReference>
<evidence type="ECO:0000313" key="7">
    <source>
        <dbReference type="Proteomes" id="UP000029692"/>
    </source>
</evidence>
<dbReference type="EMBL" id="JNUP01000003">
    <property type="protein sequence ID" value="KGE73772.1"/>
    <property type="molecule type" value="Genomic_DNA"/>
</dbReference>
<name>A0A098R4U5_9SPIO</name>
<gene>
    <name evidence="6" type="ORF">DC28_00670</name>
</gene>
<comment type="caution">
    <text evidence="6">The sequence shown here is derived from an EMBL/GenBank/DDBJ whole genome shotgun (WGS) entry which is preliminary data.</text>
</comment>
<accession>A0A098R4U5</accession>
<dbReference type="GO" id="GO:0003723">
    <property type="term" value="F:RNA binding"/>
    <property type="evidence" value="ECO:0007669"/>
    <property type="project" value="InterPro"/>
</dbReference>
<dbReference type="PANTHER" id="PTHR46429">
    <property type="entry name" value="23S RRNA (GUANOSINE-2'-O-)-METHYLTRANSFERASE RLMB"/>
    <property type="match status" value="1"/>
</dbReference>
<dbReference type="InterPro" id="IPR029028">
    <property type="entry name" value="Alpha/beta_knot_MTases"/>
</dbReference>
<dbReference type="STRING" id="1480694.DC28_00670"/>
<dbReference type="GO" id="GO:0005829">
    <property type="term" value="C:cytosol"/>
    <property type="evidence" value="ECO:0007669"/>
    <property type="project" value="TreeGrafter"/>
</dbReference>
<proteinExistence type="inferred from homology"/>
<evidence type="ECO:0000259" key="5">
    <source>
        <dbReference type="Pfam" id="PF00588"/>
    </source>
</evidence>
<feature type="domain" description="tRNA/rRNA methyltransferase SpoU type" evidence="5">
    <location>
        <begin position="131"/>
        <end position="270"/>
    </location>
</feature>
<feature type="region of interest" description="Disordered" evidence="4">
    <location>
        <begin position="72"/>
        <end position="112"/>
    </location>
</feature>
<evidence type="ECO:0000256" key="4">
    <source>
        <dbReference type="SAM" id="MobiDB-lite"/>
    </source>
</evidence>
<dbReference type="CDD" id="cd18103">
    <property type="entry name" value="SpoU-like_RlmB"/>
    <property type="match status" value="1"/>
</dbReference>
<dbReference type="eggNOG" id="COG0566">
    <property type="taxonomic scope" value="Bacteria"/>
</dbReference>
<reference evidence="6 7" key="1">
    <citation type="submission" date="2014-05" db="EMBL/GenBank/DDBJ databases">
        <title>De novo Genome Sequence of Spirocheata sp.</title>
        <authorList>
            <person name="Shivani Y."/>
            <person name="Subhash Y."/>
            <person name="Tushar L."/>
            <person name="Sasikala C."/>
            <person name="Ramana C.V."/>
        </authorList>
    </citation>
    <scope>NUCLEOTIDE SEQUENCE [LARGE SCALE GENOMIC DNA]</scope>
    <source>
        <strain evidence="6 7">JC230</strain>
    </source>
</reference>
<organism evidence="6 7">
    <name type="scientific">Spirochaeta lutea</name>
    <dbReference type="NCBI Taxonomy" id="1480694"/>
    <lineage>
        <taxon>Bacteria</taxon>
        <taxon>Pseudomonadati</taxon>
        <taxon>Spirochaetota</taxon>
        <taxon>Spirochaetia</taxon>
        <taxon>Spirochaetales</taxon>
        <taxon>Spirochaetaceae</taxon>
        <taxon>Spirochaeta</taxon>
    </lineage>
</organism>
<sequence length="284" mass="30762">MSNKNYITTGLHAIEEYLKTGKPGMLYIRRDVPRRIARMIHGAEGSALEITRLSRVELDSLVREKTGSPDNQGCLLISGSKGAKKDTERVKTGTSGSSSGTQNGVGKHKNPPKTLEDFLHTCSRIPEDCAVVILLDGVTDPHNLGAVLRIADQFQIDGVFIPEKRSVKVNQTVSRVSSGADQHVTCIEVTNLVRTIERLKDAGFWIYGADMGGAAIPQVDLARNVALVLGSEGRGISTLAAKRCDQIISIPTQGNIDSLNVSVAAGILSYETRRQQGFPYHINE</sequence>
<evidence type="ECO:0000313" key="6">
    <source>
        <dbReference type="EMBL" id="KGE73772.1"/>
    </source>
</evidence>